<protein>
    <submittedName>
        <fullName evidence="2">Uncharacterized protein</fullName>
    </submittedName>
</protein>
<evidence type="ECO:0000256" key="1">
    <source>
        <dbReference type="ARBA" id="ARBA00022737"/>
    </source>
</evidence>
<dbReference type="PANTHER" id="PTHR23084">
    <property type="entry name" value="PHOSPHATIDYLINOSITOL-4-PHOSPHATE 5-KINASE RELATED"/>
    <property type="match status" value="1"/>
</dbReference>
<keyword evidence="1" id="KW-0677">Repeat</keyword>
<dbReference type="SMART" id="SM00698">
    <property type="entry name" value="MORN"/>
    <property type="match status" value="4"/>
</dbReference>
<proteinExistence type="predicted"/>
<dbReference type="RefSeq" id="WP_080318351.1">
    <property type="nucleotide sequence ID" value="NZ_MTBC01000003.1"/>
</dbReference>
<evidence type="ECO:0000313" key="3">
    <source>
        <dbReference type="Proteomes" id="UP000191680"/>
    </source>
</evidence>
<accession>A0A1V6LSS7</accession>
<name>A0A1V6LSS7_9FLAO</name>
<organism evidence="2 3">
    <name type="scientific">Croceivirga radicis</name>
    <dbReference type="NCBI Taxonomy" id="1929488"/>
    <lineage>
        <taxon>Bacteria</taxon>
        <taxon>Pseudomonadati</taxon>
        <taxon>Bacteroidota</taxon>
        <taxon>Flavobacteriia</taxon>
        <taxon>Flavobacteriales</taxon>
        <taxon>Flavobacteriaceae</taxon>
        <taxon>Croceivirga</taxon>
    </lineage>
</organism>
<sequence length="287" mass="32548">MKKRTLFAVIALTVVSLGMATFFYVKSTTLSNKLQEEQKTNTALEQALNEREAVLRIDTMLVNGDYENALQAYTKELEKEPKGYDKDLKMRIALTQKMRALGGGPVVPKKELDSVLLDSLRMRFSNTQLPVKQLDSMAFALQKAKVQITRLKQQLQNSAAGEYLTFKSKKGSALHYVGQVKNGKANGYGIALLETGSRYEGQWQQNLRHGQGTFYWPDGEYYIGNYNQDKREGEGTYFWPNGEKYVGHWEDDKRNGTGIFYGETGEIITSGTWKNDKLVKPEKKKGK</sequence>
<dbReference type="Pfam" id="PF02493">
    <property type="entry name" value="MORN"/>
    <property type="match status" value="4"/>
</dbReference>
<comment type="caution">
    <text evidence="2">The sequence shown here is derived from an EMBL/GenBank/DDBJ whole genome shotgun (WGS) entry which is preliminary data.</text>
</comment>
<dbReference type="SUPFAM" id="SSF82185">
    <property type="entry name" value="Histone H3 K4-specific methyltransferase SET7/9 N-terminal domain"/>
    <property type="match status" value="1"/>
</dbReference>
<dbReference type="OrthoDB" id="1097666at2"/>
<dbReference type="InterPro" id="IPR003409">
    <property type="entry name" value="MORN"/>
</dbReference>
<reference evidence="2 3" key="1">
    <citation type="submission" date="2016-12" db="EMBL/GenBank/DDBJ databases">
        <authorList>
            <person name="Song W.-J."/>
            <person name="Kurnit D.M."/>
        </authorList>
    </citation>
    <scope>NUCLEOTIDE SEQUENCE [LARGE SCALE GENOMIC DNA]</scope>
    <source>
        <strain evidence="2 3">HSG9</strain>
    </source>
</reference>
<gene>
    <name evidence="2" type="ORF">BUL40_05140</name>
</gene>
<dbReference type="Proteomes" id="UP000191680">
    <property type="component" value="Unassembled WGS sequence"/>
</dbReference>
<dbReference type="PANTHER" id="PTHR23084:SF263">
    <property type="entry name" value="MORN REPEAT-CONTAINING PROTEIN 1"/>
    <property type="match status" value="1"/>
</dbReference>
<dbReference type="Gene3D" id="2.20.110.10">
    <property type="entry name" value="Histone H3 K4-specific methyltransferase SET7/9 N-terminal domain"/>
    <property type="match status" value="2"/>
</dbReference>
<evidence type="ECO:0000313" key="2">
    <source>
        <dbReference type="EMBL" id="OQD43225.1"/>
    </source>
</evidence>
<dbReference type="AlphaFoldDB" id="A0A1V6LSS7"/>
<keyword evidence="3" id="KW-1185">Reference proteome</keyword>
<dbReference type="EMBL" id="MTBC01000003">
    <property type="protein sequence ID" value="OQD43225.1"/>
    <property type="molecule type" value="Genomic_DNA"/>
</dbReference>